<dbReference type="Proteomes" id="UP000245119">
    <property type="component" value="Linkage Group LG1"/>
</dbReference>
<evidence type="ECO:0000313" key="4">
    <source>
        <dbReference type="Proteomes" id="UP000245119"/>
    </source>
</evidence>
<keyword evidence="2" id="KW-0472">Membrane</keyword>
<proteinExistence type="predicted"/>
<comment type="caution">
    <text evidence="3">The sequence shown here is derived from an EMBL/GenBank/DDBJ whole genome shotgun (WGS) entry which is preliminary data.</text>
</comment>
<evidence type="ECO:0000313" key="3">
    <source>
        <dbReference type="EMBL" id="PVD38660.1"/>
    </source>
</evidence>
<accession>A0A2T7PZ29</accession>
<organism evidence="3 4">
    <name type="scientific">Pomacea canaliculata</name>
    <name type="common">Golden apple snail</name>
    <dbReference type="NCBI Taxonomy" id="400727"/>
    <lineage>
        <taxon>Eukaryota</taxon>
        <taxon>Metazoa</taxon>
        <taxon>Spiralia</taxon>
        <taxon>Lophotrochozoa</taxon>
        <taxon>Mollusca</taxon>
        <taxon>Gastropoda</taxon>
        <taxon>Caenogastropoda</taxon>
        <taxon>Architaenioglossa</taxon>
        <taxon>Ampullarioidea</taxon>
        <taxon>Ampullariidae</taxon>
        <taxon>Pomacea</taxon>
    </lineage>
</organism>
<evidence type="ECO:0000256" key="1">
    <source>
        <dbReference type="SAM" id="MobiDB-lite"/>
    </source>
</evidence>
<reference evidence="3 4" key="1">
    <citation type="submission" date="2018-04" db="EMBL/GenBank/DDBJ databases">
        <title>The genome of golden apple snail Pomacea canaliculata provides insight into stress tolerance and invasive adaptation.</title>
        <authorList>
            <person name="Liu C."/>
            <person name="Liu B."/>
            <person name="Ren Y."/>
            <person name="Zhang Y."/>
            <person name="Wang H."/>
            <person name="Li S."/>
            <person name="Jiang F."/>
            <person name="Yin L."/>
            <person name="Zhang G."/>
            <person name="Qian W."/>
            <person name="Fan W."/>
        </authorList>
    </citation>
    <scope>NUCLEOTIDE SEQUENCE [LARGE SCALE GENOMIC DNA]</scope>
    <source>
        <strain evidence="3">SZHN2017</strain>
        <tissue evidence="3">Muscle</tissue>
    </source>
</reference>
<name>A0A2T7PZ29_POMCA</name>
<feature type="compositionally biased region" description="Polar residues" evidence="1">
    <location>
        <begin position="191"/>
        <end position="202"/>
    </location>
</feature>
<feature type="transmembrane region" description="Helical" evidence="2">
    <location>
        <begin position="73"/>
        <end position="95"/>
    </location>
</feature>
<gene>
    <name evidence="3" type="ORF">C0Q70_01278</name>
</gene>
<dbReference type="AlphaFoldDB" id="A0A2T7PZ29"/>
<sequence>MRPAVHASILRNRSVRSRRVMRPHSFSMRRLLLLSFVGALLFIPGIVLTIVGFEKTADELSAMPPGQRIMYQAIGPGLCTLGVLVLFSACIYYYCFGTGDSLRFPGGSHQNSVHAGLFTRGVVCGRAPSSRTTSTAACASAHRVTSRTCSCRTTVKLNTPDGSLRRSFKDLDIGGANNGQRDEENVPLASADQTGGDNQSKTLPPVAVVVDEDACGEAANGNRESEHVGNGEIRAKEPAV</sequence>
<dbReference type="EMBL" id="PZQS01000001">
    <property type="protein sequence ID" value="PVD38660.1"/>
    <property type="molecule type" value="Genomic_DNA"/>
</dbReference>
<keyword evidence="2" id="KW-0812">Transmembrane</keyword>
<feature type="compositionally biased region" description="Basic and acidic residues" evidence="1">
    <location>
        <begin position="223"/>
        <end position="240"/>
    </location>
</feature>
<protein>
    <submittedName>
        <fullName evidence="3">Uncharacterized protein</fullName>
    </submittedName>
</protein>
<keyword evidence="4" id="KW-1185">Reference proteome</keyword>
<keyword evidence="2" id="KW-1133">Transmembrane helix</keyword>
<evidence type="ECO:0000256" key="2">
    <source>
        <dbReference type="SAM" id="Phobius"/>
    </source>
</evidence>
<feature type="region of interest" description="Disordered" evidence="1">
    <location>
        <begin position="168"/>
        <end position="240"/>
    </location>
</feature>